<dbReference type="SUPFAM" id="SSF47473">
    <property type="entry name" value="EF-hand"/>
    <property type="match status" value="1"/>
</dbReference>
<dbReference type="PROSITE" id="PS50222">
    <property type="entry name" value="EF_HAND_2"/>
    <property type="match status" value="1"/>
</dbReference>
<dbReference type="AlphaFoldDB" id="A0A183DJG7"/>
<proteinExistence type="predicted"/>
<feature type="domain" description="EF-hand" evidence="1">
    <location>
        <begin position="49"/>
        <end position="84"/>
    </location>
</feature>
<dbReference type="EMBL" id="UYRT01026951">
    <property type="protein sequence ID" value="VDK65777.1"/>
    <property type="molecule type" value="Genomic_DNA"/>
</dbReference>
<dbReference type="InterPro" id="IPR002048">
    <property type="entry name" value="EF_hand_dom"/>
</dbReference>
<evidence type="ECO:0000313" key="4">
    <source>
        <dbReference type="WBParaSite" id="GPUH_0000886801-mRNA-1"/>
    </source>
</evidence>
<dbReference type="GO" id="GO:0005509">
    <property type="term" value="F:calcium ion binding"/>
    <property type="evidence" value="ECO:0007669"/>
    <property type="project" value="InterPro"/>
</dbReference>
<protein>
    <submittedName>
        <fullName evidence="4">EF-hand domain-containing protein</fullName>
    </submittedName>
</protein>
<accession>A0A183DJG7</accession>
<evidence type="ECO:0000313" key="3">
    <source>
        <dbReference type="Proteomes" id="UP000271098"/>
    </source>
</evidence>
<dbReference type="InterPro" id="IPR011992">
    <property type="entry name" value="EF-hand-dom_pair"/>
</dbReference>
<dbReference type="Proteomes" id="UP000271098">
    <property type="component" value="Unassembled WGS sequence"/>
</dbReference>
<evidence type="ECO:0000259" key="1">
    <source>
        <dbReference type="PROSITE" id="PS50222"/>
    </source>
</evidence>
<keyword evidence="3" id="KW-1185">Reference proteome</keyword>
<name>A0A183DJG7_9BILA</name>
<dbReference type="Gene3D" id="1.10.238.10">
    <property type="entry name" value="EF-hand"/>
    <property type="match status" value="1"/>
</dbReference>
<reference evidence="2 3" key="2">
    <citation type="submission" date="2018-11" db="EMBL/GenBank/DDBJ databases">
        <authorList>
            <consortium name="Pathogen Informatics"/>
        </authorList>
    </citation>
    <scope>NUCLEOTIDE SEQUENCE [LARGE SCALE GENOMIC DNA]</scope>
</reference>
<organism evidence="4">
    <name type="scientific">Gongylonema pulchrum</name>
    <dbReference type="NCBI Taxonomy" id="637853"/>
    <lineage>
        <taxon>Eukaryota</taxon>
        <taxon>Metazoa</taxon>
        <taxon>Ecdysozoa</taxon>
        <taxon>Nematoda</taxon>
        <taxon>Chromadorea</taxon>
        <taxon>Rhabditida</taxon>
        <taxon>Spirurina</taxon>
        <taxon>Spiruromorpha</taxon>
        <taxon>Spiruroidea</taxon>
        <taxon>Gongylonematidae</taxon>
        <taxon>Gongylonema</taxon>
    </lineage>
</organism>
<reference evidence="4" key="1">
    <citation type="submission" date="2016-06" db="UniProtKB">
        <authorList>
            <consortium name="WormBaseParasite"/>
        </authorList>
    </citation>
    <scope>IDENTIFICATION</scope>
</reference>
<evidence type="ECO:0000313" key="2">
    <source>
        <dbReference type="EMBL" id="VDK65777.1"/>
    </source>
</evidence>
<sequence>MNELELIDFLSELRQEAAVVALDKLSGLDQNGDEAVSFSEFIQGYDKQLEKFELKKIFTKVDVNKNAHIDPIEFVSLQNLVADEIRSRILHERLLKQQYPGAPTHATTPSPTLIIFTAKNKRPNSALLKRIRRSS</sequence>
<gene>
    <name evidence="2" type="ORF">GPUH_LOCUS8857</name>
</gene>
<dbReference type="WBParaSite" id="GPUH_0000886801-mRNA-1">
    <property type="protein sequence ID" value="GPUH_0000886801-mRNA-1"/>
    <property type="gene ID" value="GPUH_0000886801"/>
</dbReference>
<dbReference type="OrthoDB" id="5877777at2759"/>